<evidence type="ECO:0000313" key="1">
    <source>
        <dbReference type="EMBL" id="OUD01451.1"/>
    </source>
</evidence>
<keyword evidence="2" id="KW-1185">Reference proteome</keyword>
<accession>A0A243S1N1</accession>
<evidence type="ECO:0008006" key="3">
    <source>
        <dbReference type="Google" id="ProtNLM"/>
    </source>
</evidence>
<gene>
    <name evidence="1" type="ORF">CA983_20080</name>
</gene>
<comment type="caution">
    <text evidence="1">The sequence shown here is derived from an EMBL/GenBank/DDBJ whole genome shotgun (WGS) entry which is preliminary data.</text>
</comment>
<reference evidence="1 2" key="1">
    <citation type="submission" date="2017-05" db="EMBL/GenBank/DDBJ databases">
        <title>Biotechnological potential of actinobacteria isolated from South African environments.</title>
        <authorList>
            <person name="Le Roes-Hill M."/>
            <person name="Prins A."/>
            <person name="Durrell K.A."/>
        </authorList>
    </citation>
    <scope>NUCLEOTIDE SEQUENCE [LARGE SCALE GENOMIC DNA]</scope>
    <source>
        <strain evidence="1 2">HMC13</strain>
    </source>
</reference>
<sequence>MFENDLCREAWPILRGMLREGRLPRIALKRCQERGMPFWVHPDDMALLRSSPVARDEILVDVLMRALKSFRRKALVEGGWNPDYRGGRGASCLTTYFVGQCIWEFRRVYTTWAKNRQRWAELHTLYDGSEETARENPKLFGRLLAAGYLSEPEAAVLSTNFADILIEQPAVTQAVISLTIEGYDDTDIADELNITHAAVRMRKTRFRKALYDAARERRIWIPEQLHTKAGTRRTQRGAA</sequence>
<dbReference type="AlphaFoldDB" id="A0A243S1N1"/>
<organism evidence="1 2">
    <name type="scientific">Streptomyces swartbergensis</name>
    <dbReference type="NCBI Taxonomy" id="487165"/>
    <lineage>
        <taxon>Bacteria</taxon>
        <taxon>Bacillati</taxon>
        <taxon>Actinomycetota</taxon>
        <taxon>Actinomycetes</taxon>
        <taxon>Kitasatosporales</taxon>
        <taxon>Streptomycetaceae</taxon>
        <taxon>Streptomyces</taxon>
    </lineage>
</organism>
<dbReference type="EMBL" id="NGFN01000119">
    <property type="protein sequence ID" value="OUD01451.1"/>
    <property type="molecule type" value="Genomic_DNA"/>
</dbReference>
<proteinExistence type="predicted"/>
<evidence type="ECO:0000313" key="2">
    <source>
        <dbReference type="Proteomes" id="UP000195105"/>
    </source>
</evidence>
<protein>
    <recommendedName>
        <fullName evidence="3">RNA polymerase sigma factor 70 region 4 type 2 domain-containing protein</fullName>
    </recommendedName>
</protein>
<name>A0A243S1N1_9ACTN</name>
<dbReference type="Proteomes" id="UP000195105">
    <property type="component" value="Unassembled WGS sequence"/>
</dbReference>